<dbReference type="OrthoDB" id="304916at2157"/>
<comment type="caution">
    <text evidence="1">The sequence shown here is derived from an EMBL/GenBank/DDBJ whole genome shotgun (WGS) entry which is preliminary data.</text>
</comment>
<evidence type="ECO:0000313" key="2">
    <source>
        <dbReference type="Proteomes" id="UP000011632"/>
    </source>
</evidence>
<dbReference type="InterPro" id="IPR048925">
    <property type="entry name" value="RdfA"/>
</dbReference>
<proteinExistence type="predicted"/>
<dbReference type="EMBL" id="AOID01000064">
    <property type="protein sequence ID" value="ELY62901.1"/>
    <property type="molecule type" value="Genomic_DNA"/>
</dbReference>
<dbReference type="Proteomes" id="UP000011632">
    <property type="component" value="Unassembled WGS sequence"/>
</dbReference>
<dbReference type="RefSeq" id="WP_006433171.1">
    <property type="nucleotide sequence ID" value="NZ_AOID01000064.1"/>
</dbReference>
<reference evidence="1 2" key="1">
    <citation type="journal article" date="2014" name="PLoS Genet.">
        <title>Phylogenetically driven sequencing of extremely halophilic archaea reveals strategies for static and dynamic osmo-response.</title>
        <authorList>
            <person name="Becker E.A."/>
            <person name="Seitzer P.M."/>
            <person name="Tritt A."/>
            <person name="Larsen D."/>
            <person name="Krusor M."/>
            <person name="Yao A.I."/>
            <person name="Wu D."/>
            <person name="Madern D."/>
            <person name="Eisen J.A."/>
            <person name="Darling A.E."/>
            <person name="Facciotti M.T."/>
        </authorList>
    </citation>
    <scope>NUCLEOTIDE SEQUENCE [LARGE SCALE GENOMIC DNA]</scope>
    <source>
        <strain evidence="1 2">JCM 10478</strain>
    </source>
</reference>
<protein>
    <submittedName>
        <fullName evidence="1">Uncharacterized protein</fullName>
    </submittedName>
</protein>
<dbReference type="AlphaFoldDB" id="L9XNB9"/>
<accession>L9XNB9</accession>
<gene>
    <name evidence="1" type="ORF">C489_20346</name>
</gene>
<evidence type="ECO:0000313" key="1">
    <source>
        <dbReference type="EMBL" id="ELY62901.1"/>
    </source>
</evidence>
<organism evidence="1 2">
    <name type="scientific">Natrinema versiforme JCM 10478</name>
    <dbReference type="NCBI Taxonomy" id="1227496"/>
    <lineage>
        <taxon>Archaea</taxon>
        <taxon>Methanobacteriati</taxon>
        <taxon>Methanobacteriota</taxon>
        <taxon>Stenosarchaea group</taxon>
        <taxon>Halobacteria</taxon>
        <taxon>Halobacteriales</taxon>
        <taxon>Natrialbaceae</taxon>
        <taxon>Natrinema</taxon>
    </lineage>
</organism>
<sequence length="202" mass="22937">MSADDSRTCKIDRVCEKWGLDGADTMLRERRQHADASLRDLERDFNQRVLEAAMRTARMEIVEGEVENIYHLLTADDVSSGSRVEVTDRLRRSGVDPEAVRADFVSYQTIRTHLQDCLGVDTSHDPSVTIPDAKNTVFKLLSRTEVITERTIDRLRSADHVRISDVDVTLSLRIACTRCGEEYTFSRLLERGRCNCAADSEE</sequence>
<name>L9XNB9_9EURY</name>
<dbReference type="Pfam" id="PF21811">
    <property type="entry name" value="RdfA"/>
    <property type="match status" value="1"/>
</dbReference>
<keyword evidence="2" id="KW-1185">Reference proteome</keyword>